<accession>A0A0R1V089</accession>
<name>A0A0R1V089_9LACO</name>
<dbReference type="Proteomes" id="UP000051166">
    <property type="component" value="Unassembled WGS sequence"/>
</dbReference>
<sequence>MLIPRNSNITSTKSTPKSRCAIFVLFIMFQPQIQNFVTHNLAHPPKNIHTLHTLS</sequence>
<comment type="caution">
    <text evidence="1">The sequence shown here is derived from an EMBL/GenBank/DDBJ whole genome shotgun (WGS) entry which is preliminary data.</text>
</comment>
<gene>
    <name evidence="1" type="ORF">FD50_GL000306</name>
</gene>
<keyword evidence="2" id="KW-1185">Reference proteome</keyword>
<proteinExistence type="predicted"/>
<dbReference type="AlphaFoldDB" id="A0A0R1V089"/>
<evidence type="ECO:0000313" key="1">
    <source>
        <dbReference type="EMBL" id="KRL99036.1"/>
    </source>
</evidence>
<reference evidence="1 2" key="1">
    <citation type="journal article" date="2015" name="Genome Announc.">
        <title>Expanding the biotechnology potential of lactobacilli through comparative genomics of 213 strains and associated genera.</title>
        <authorList>
            <person name="Sun Z."/>
            <person name="Harris H.M."/>
            <person name="McCann A."/>
            <person name="Guo C."/>
            <person name="Argimon S."/>
            <person name="Zhang W."/>
            <person name="Yang X."/>
            <person name="Jeffery I.B."/>
            <person name="Cooney J.C."/>
            <person name="Kagawa T.F."/>
            <person name="Liu W."/>
            <person name="Song Y."/>
            <person name="Salvetti E."/>
            <person name="Wrobel A."/>
            <person name="Rasinkangas P."/>
            <person name="Parkhill J."/>
            <person name="Rea M.C."/>
            <person name="O'Sullivan O."/>
            <person name="Ritari J."/>
            <person name="Douillard F.P."/>
            <person name="Paul Ross R."/>
            <person name="Yang R."/>
            <person name="Briner A.E."/>
            <person name="Felis G.E."/>
            <person name="de Vos W.M."/>
            <person name="Barrangou R."/>
            <person name="Klaenhammer T.R."/>
            <person name="Caufield P.W."/>
            <person name="Cui Y."/>
            <person name="Zhang H."/>
            <person name="O'Toole P.W."/>
        </authorList>
    </citation>
    <scope>NUCLEOTIDE SEQUENCE [LARGE SCALE GENOMIC DNA]</scope>
    <source>
        <strain evidence="1 2">DSM 16230</strain>
    </source>
</reference>
<protein>
    <submittedName>
        <fullName evidence="1">Uncharacterized protein</fullName>
    </submittedName>
</protein>
<organism evidence="1 2">
    <name type="scientific">Liquorilactobacillus satsumensis DSM 16230 = JCM 12392</name>
    <dbReference type="NCBI Taxonomy" id="1423801"/>
    <lineage>
        <taxon>Bacteria</taxon>
        <taxon>Bacillati</taxon>
        <taxon>Bacillota</taxon>
        <taxon>Bacilli</taxon>
        <taxon>Lactobacillales</taxon>
        <taxon>Lactobacillaceae</taxon>
        <taxon>Liquorilactobacillus</taxon>
    </lineage>
</organism>
<evidence type="ECO:0000313" key="2">
    <source>
        <dbReference type="Proteomes" id="UP000051166"/>
    </source>
</evidence>
<dbReference type="EMBL" id="AZFQ01000034">
    <property type="protein sequence ID" value="KRL99036.1"/>
    <property type="molecule type" value="Genomic_DNA"/>
</dbReference>